<protein>
    <recommendedName>
        <fullName evidence="2">Lipoxygenase domain-containing protein</fullName>
    </recommendedName>
</protein>
<organism evidence="1">
    <name type="scientific">Terrestrivirus sp</name>
    <dbReference type="NCBI Taxonomy" id="2487775"/>
    <lineage>
        <taxon>Viruses</taxon>
        <taxon>Varidnaviria</taxon>
        <taxon>Bamfordvirae</taxon>
        <taxon>Nucleocytoviricota</taxon>
        <taxon>Megaviricetes</taxon>
        <taxon>Imitervirales</taxon>
        <taxon>Mimiviridae</taxon>
        <taxon>Klosneuvirinae</taxon>
    </lineage>
</organism>
<accession>A0A3G4ZNF4</accession>
<evidence type="ECO:0008006" key="2">
    <source>
        <dbReference type="Google" id="ProtNLM"/>
    </source>
</evidence>
<evidence type="ECO:0000313" key="1">
    <source>
        <dbReference type="EMBL" id="AYV76402.1"/>
    </source>
</evidence>
<dbReference type="Gene3D" id="1.20.245.10">
    <property type="entry name" value="Lipoxygenase-1, Domain 5"/>
    <property type="match status" value="1"/>
</dbReference>
<dbReference type="SUPFAM" id="SSF48484">
    <property type="entry name" value="Lipoxigenase"/>
    <property type="match status" value="1"/>
</dbReference>
<proteinExistence type="predicted"/>
<reference evidence="1" key="1">
    <citation type="submission" date="2018-10" db="EMBL/GenBank/DDBJ databases">
        <title>Hidden diversity of soil giant viruses.</title>
        <authorList>
            <person name="Schulz F."/>
            <person name="Alteio L."/>
            <person name="Goudeau D."/>
            <person name="Ryan E.M."/>
            <person name="Malmstrom R.R."/>
            <person name="Blanchard J."/>
            <person name="Woyke T."/>
        </authorList>
    </citation>
    <scope>NUCLEOTIDE SEQUENCE</scope>
    <source>
        <strain evidence="1">TEV1</strain>
    </source>
</reference>
<dbReference type="EMBL" id="MK071984">
    <property type="protein sequence ID" value="AYV76402.1"/>
    <property type="molecule type" value="Genomic_DNA"/>
</dbReference>
<sequence>MADFYTKLGNKLFFSTLQQSAESSSRQLDKITPIQDVSLSTVQLNSNWCFKYAKSVGLYFLNLLLRIPPMYDSNIHESNDILTKQTQNTFGSIIKDYNIDHWKYPVDSDETLKTIIRQGMGSLLIEKDNNCDNGNTFVIDLSSMEQYEVRDGLSCYGGKLRFDKEFNLISIKYRGLTHTPEDKLWPQAKMVFRSSLITNAIVKWHAIKFHLFYGSNVASTLQQLEPNNFLRTFMAPFQFNNLNAAAEATYVLFTGRVQFIRMFSFSNQGLETFIRDSLNTTIHENFDSICSRLDDLVPNSPYFTDGLDLWNAIYDLVKSVVYNYYNEQSVSVFKQNLFKKSNNKVVINTKGDLTRFITEYIFISVGCHEVIGNDILKYTYYPNLCAFKLRWNTDISLMSADSQTYHQTILISVLTSLLRMPRLMENLSSLFSDKYMKDQFIQFHADLQAVCKSIDERNALRDEPFFGFHPERLDVSMSA</sequence>
<name>A0A3G4ZNF4_9VIRU</name>
<gene>
    <name evidence="1" type="ORF">Terrestrivirus6_28</name>
</gene>
<dbReference type="InterPro" id="IPR036226">
    <property type="entry name" value="LipOase_C_sf"/>
</dbReference>